<organism evidence="1 2">
    <name type="scientific">Phocaeicola vulgatus</name>
    <name type="common">Bacteroides vulgatus</name>
    <dbReference type="NCBI Taxonomy" id="821"/>
    <lineage>
        <taxon>Bacteria</taxon>
        <taxon>Pseudomonadati</taxon>
        <taxon>Bacteroidota</taxon>
        <taxon>Bacteroidia</taxon>
        <taxon>Bacteroidales</taxon>
        <taxon>Bacteroidaceae</taxon>
        <taxon>Phocaeicola</taxon>
    </lineage>
</organism>
<evidence type="ECO:0000313" key="2">
    <source>
        <dbReference type="Proteomes" id="UP000326091"/>
    </source>
</evidence>
<gene>
    <name evidence="1" type="ORF">VIC01_02130</name>
</gene>
<dbReference type="EMBL" id="CP043529">
    <property type="protein sequence ID" value="QEW36576.1"/>
    <property type="molecule type" value="Genomic_DNA"/>
</dbReference>
<sequence length="57" mass="7015">MIQLDPMNILFSYFTSQCIFHGKPIQVLTYLRFMEFMDSENHGRHDKRTKYRFKILK</sequence>
<dbReference type="AlphaFoldDB" id="A0A5P3ATW2"/>
<accession>A0A5P3ATW2</accession>
<protein>
    <submittedName>
        <fullName evidence="1">Uncharacterized protein</fullName>
    </submittedName>
</protein>
<proteinExistence type="predicted"/>
<evidence type="ECO:0000313" key="1">
    <source>
        <dbReference type="EMBL" id="QEW36576.1"/>
    </source>
</evidence>
<name>A0A5P3ATW2_PHOVU</name>
<dbReference type="Proteomes" id="UP000326091">
    <property type="component" value="Chromosome"/>
</dbReference>
<reference evidence="1 2" key="1">
    <citation type="submission" date="2019-09" db="EMBL/GenBank/DDBJ databases">
        <title>Commensal-derived Metabolites Govern Vibrio cholerae Pathogenesis in Host.</title>
        <authorList>
            <person name="Yoon S.S."/>
            <person name="Yoon M.Y."/>
        </authorList>
    </citation>
    <scope>NUCLEOTIDE SEQUENCE [LARGE SCALE GENOMIC DNA]</scope>
    <source>
        <strain evidence="1 2">VIC01</strain>
    </source>
</reference>